<reference evidence="1" key="2">
    <citation type="journal article" date="2014" name="ISME J.">
        <title>Microbial stratification in low pH oxic and suboxic macroscopic growths along an acid mine drainage.</title>
        <authorList>
            <person name="Mendez-Garcia C."/>
            <person name="Mesa V."/>
            <person name="Sprenger R.R."/>
            <person name="Richter M."/>
            <person name="Diez M.S."/>
            <person name="Solano J."/>
            <person name="Bargiela R."/>
            <person name="Golyshina O.V."/>
            <person name="Manteca A."/>
            <person name="Ramos J.L."/>
            <person name="Gallego J.R."/>
            <person name="Llorente I."/>
            <person name="Martins Dos Santos V.A."/>
            <person name="Jensen O.N."/>
            <person name="Pelaez A.I."/>
            <person name="Sanchez J."/>
            <person name="Ferrer M."/>
        </authorList>
    </citation>
    <scope>NUCLEOTIDE SEQUENCE</scope>
</reference>
<sequence>LLTAPYTSGNQKRPKVAMDAVGDFVVTWQSFGQVLAGYYDIYAQRYSSSGAALGSEFLVNPVTLNTQLGSTGGSFVDESVAMDATGDFVVGWQEYGKNTTGTYYFGIGAQRY</sequence>
<organism evidence="1">
    <name type="scientific">mine drainage metagenome</name>
    <dbReference type="NCBI Taxonomy" id="410659"/>
    <lineage>
        <taxon>unclassified sequences</taxon>
        <taxon>metagenomes</taxon>
        <taxon>ecological metagenomes</taxon>
    </lineage>
</organism>
<evidence type="ECO:0000313" key="1">
    <source>
        <dbReference type="EMBL" id="EQD57299.1"/>
    </source>
</evidence>
<protein>
    <submittedName>
        <fullName evidence="1">Uncharacterized protein</fullName>
    </submittedName>
</protein>
<proteinExistence type="predicted"/>
<dbReference type="AlphaFoldDB" id="T1BVV5"/>
<dbReference type="EMBL" id="AUZY01005827">
    <property type="protein sequence ID" value="EQD57299.1"/>
    <property type="molecule type" value="Genomic_DNA"/>
</dbReference>
<reference evidence="1" key="1">
    <citation type="submission" date="2013-08" db="EMBL/GenBank/DDBJ databases">
        <authorList>
            <person name="Mendez C."/>
            <person name="Richter M."/>
            <person name="Ferrer M."/>
            <person name="Sanchez J."/>
        </authorList>
    </citation>
    <scope>NUCLEOTIDE SEQUENCE</scope>
</reference>
<name>T1BVV5_9ZZZZ</name>
<feature type="non-terminal residue" evidence="1">
    <location>
        <position position="112"/>
    </location>
</feature>
<comment type="caution">
    <text evidence="1">The sequence shown here is derived from an EMBL/GenBank/DDBJ whole genome shotgun (WGS) entry which is preliminary data.</text>
</comment>
<feature type="non-terminal residue" evidence="1">
    <location>
        <position position="1"/>
    </location>
</feature>
<gene>
    <name evidence="1" type="ORF">B1B_08882</name>
</gene>
<accession>T1BVV5</accession>